<dbReference type="AlphaFoldDB" id="A0A3N2AQW2"/>
<accession>A0A3N2AQW2</accession>
<evidence type="ECO:0000259" key="2">
    <source>
        <dbReference type="Pfam" id="PF06724"/>
    </source>
</evidence>
<feature type="transmembrane region" description="Helical" evidence="1">
    <location>
        <begin position="251"/>
        <end position="274"/>
    </location>
</feature>
<reference evidence="3 4" key="1">
    <citation type="submission" date="2018-11" db="EMBL/GenBank/DDBJ databases">
        <title>Sequencing the genomes of 1000 actinobacteria strains.</title>
        <authorList>
            <person name="Klenk H.-P."/>
        </authorList>
    </citation>
    <scope>NUCLEOTIDE SEQUENCE [LARGE SCALE GENOMIC DNA]</scope>
    <source>
        <strain evidence="3 4">DSM 9580</strain>
    </source>
</reference>
<evidence type="ECO:0000256" key="1">
    <source>
        <dbReference type="SAM" id="Phobius"/>
    </source>
</evidence>
<feature type="transmembrane region" description="Helical" evidence="1">
    <location>
        <begin position="122"/>
        <end position="142"/>
    </location>
</feature>
<name>A0A3N2AQW2_9MICO</name>
<dbReference type="OrthoDB" id="4552598at2"/>
<keyword evidence="4" id="KW-1185">Reference proteome</keyword>
<dbReference type="EMBL" id="RKHJ01000001">
    <property type="protein sequence ID" value="ROR65429.1"/>
    <property type="molecule type" value="Genomic_DNA"/>
</dbReference>
<protein>
    <submittedName>
        <fullName evidence="3">Uncharacterized protein DUF1206</fullName>
    </submittedName>
</protein>
<feature type="domain" description="DUF1206" evidence="2">
    <location>
        <begin position="210"/>
        <end position="278"/>
    </location>
</feature>
<feature type="transmembrane region" description="Helical" evidence="1">
    <location>
        <begin position="87"/>
        <end position="110"/>
    </location>
</feature>
<feature type="transmembrane region" description="Helical" evidence="1">
    <location>
        <begin position="49"/>
        <end position="67"/>
    </location>
</feature>
<proteinExistence type="predicted"/>
<gene>
    <name evidence="3" type="ORF">EDD26_0795</name>
</gene>
<keyword evidence="1" id="KW-0812">Transmembrane</keyword>
<feature type="transmembrane region" description="Helical" evidence="1">
    <location>
        <begin position="162"/>
        <end position="183"/>
    </location>
</feature>
<organism evidence="3 4">
    <name type="scientific">Agrococcus jenensis</name>
    <dbReference type="NCBI Taxonomy" id="46353"/>
    <lineage>
        <taxon>Bacteria</taxon>
        <taxon>Bacillati</taxon>
        <taxon>Actinomycetota</taxon>
        <taxon>Actinomycetes</taxon>
        <taxon>Micrococcales</taxon>
        <taxon>Microbacteriaceae</taxon>
        <taxon>Agrococcus</taxon>
    </lineage>
</organism>
<feature type="transmembrane region" description="Helical" evidence="1">
    <location>
        <begin position="203"/>
        <end position="231"/>
    </location>
</feature>
<dbReference type="Pfam" id="PF06724">
    <property type="entry name" value="DUF1206"/>
    <property type="match status" value="3"/>
</dbReference>
<sequence>MNRDGRSSAAASAKDAAGWATDKAQDAAAGAERHRAADWVTGAGQIANGIVHFAIGAIALGVAFGGGGSADQSGAMRAIQESPLGSVALWAVGLALIALALLAFVAAVAASRRGWKDALKEAGRGVAYAAVGATALVVATGGTSDGESQTESFSAQLMSNPFGALLVGLIGAGIAAIGVYFVVKGAKRKFREDVAPPARWRRLVDVLGTAGYIAKGVAIVIVGALFVIAAVRHDPEEAGGLDGALQSLTTVPGGVIALIAIAVGLMLYGVYCFARGLWSR</sequence>
<comment type="caution">
    <text evidence="3">The sequence shown here is derived from an EMBL/GenBank/DDBJ whole genome shotgun (WGS) entry which is preliminary data.</text>
</comment>
<keyword evidence="1" id="KW-1133">Transmembrane helix</keyword>
<dbReference type="InterPro" id="IPR009597">
    <property type="entry name" value="DUF1206"/>
</dbReference>
<evidence type="ECO:0000313" key="4">
    <source>
        <dbReference type="Proteomes" id="UP000275456"/>
    </source>
</evidence>
<feature type="domain" description="DUF1206" evidence="2">
    <location>
        <begin position="43"/>
        <end position="108"/>
    </location>
</feature>
<evidence type="ECO:0000313" key="3">
    <source>
        <dbReference type="EMBL" id="ROR65429.1"/>
    </source>
</evidence>
<feature type="domain" description="DUF1206" evidence="2">
    <location>
        <begin position="122"/>
        <end position="188"/>
    </location>
</feature>
<keyword evidence="1" id="KW-0472">Membrane</keyword>
<dbReference type="RefSeq" id="WP_123696520.1">
    <property type="nucleotide sequence ID" value="NZ_RKHJ01000001.1"/>
</dbReference>
<dbReference type="Proteomes" id="UP000275456">
    <property type="component" value="Unassembled WGS sequence"/>
</dbReference>